<geneLocation type="chloroplast" evidence="1"/>
<dbReference type="RefSeq" id="YP_009397770.1">
    <property type="nucleotide sequence ID" value="NC_035289.1"/>
</dbReference>
<dbReference type="GO" id="GO:0042781">
    <property type="term" value="F:3'-tRNA processing endoribonuclease activity"/>
    <property type="evidence" value="ECO:0007669"/>
    <property type="project" value="TreeGrafter"/>
</dbReference>
<keyword evidence="1" id="KW-0934">Plastid</keyword>
<gene>
    <name evidence="1" type="primary">rnz</name>
</gene>
<organism evidence="1">
    <name type="scientific">Sonderella linearis</name>
    <dbReference type="NCBI Taxonomy" id="110477"/>
    <lineage>
        <taxon>Eukaryota</taxon>
        <taxon>Rhodophyta</taxon>
        <taxon>Florideophyceae</taxon>
        <taxon>Rhodymeniophycidae</taxon>
        <taxon>Ceramiales</taxon>
        <taxon>Rhodomelaceae</taxon>
        <taxon>Sonderella</taxon>
    </lineage>
</organism>
<dbReference type="SUPFAM" id="SSF56281">
    <property type="entry name" value="Metallo-hydrolase/oxidoreductase"/>
    <property type="match status" value="1"/>
</dbReference>
<sequence length="225" mass="26081">MIFRYLDTNNCIYRQLGQNFIVKLASVKDLWIFNCTEGCQSNIFNQSFRINNLSKIIISDLNINNISGLLGLLSSLNLMGRSKPLHIYAPFYIKYYIDLIKKYSHTNFSYIVYIHVFKAGLIISHHNYRIYTFISNNIHEFILIKSEEYGKFSLNKATNNYLVPGPLYGKLKKGFSFLFPDGSIIDGIKLTSVNLLGKQLCFFVSFYYKRIIVENSIFSRIVLIA</sequence>
<dbReference type="AlphaFoldDB" id="A0A1Z1MLZ7"/>
<protein>
    <submittedName>
        <fullName evidence="1">Ribonuclease Z</fullName>
    </submittedName>
</protein>
<name>A0A1Z1MLZ7_9FLOR</name>
<dbReference type="PANTHER" id="PTHR46018:SF2">
    <property type="entry name" value="ZINC PHOSPHODIESTERASE ELAC PROTEIN 1"/>
    <property type="match status" value="1"/>
</dbReference>
<accession>A0A1Z1MLZ7</accession>
<dbReference type="EMBL" id="MF101445">
    <property type="protein sequence ID" value="ARW66956.1"/>
    <property type="molecule type" value="Genomic_DNA"/>
</dbReference>
<dbReference type="PANTHER" id="PTHR46018">
    <property type="entry name" value="ZINC PHOSPHODIESTERASE ELAC PROTEIN 1"/>
    <property type="match status" value="1"/>
</dbReference>
<keyword evidence="1" id="KW-0150">Chloroplast</keyword>
<dbReference type="InterPro" id="IPR036866">
    <property type="entry name" value="RibonucZ/Hydroxyglut_hydro"/>
</dbReference>
<dbReference type="Gene3D" id="3.60.15.10">
    <property type="entry name" value="Ribonuclease Z/Hydroxyacylglutathione hydrolase-like"/>
    <property type="match status" value="1"/>
</dbReference>
<dbReference type="GeneID" id="33360188"/>
<evidence type="ECO:0000313" key="1">
    <source>
        <dbReference type="EMBL" id="ARW66956.1"/>
    </source>
</evidence>
<proteinExistence type="predicted"/>
<reference evidence="1" key="1">
    <citation type="journal article" date="2017" name="J. Phycol.">
        <title>Analysis of chloroplast genomes and a supermatrix inform reclassification of the Rhodomelaceae (Rhodophyta).</title>
        <authorList>
            <person name="Diaz-Tapia P."/>
            <person name="Maggs C.A."/>
            <person name="West J.A."/>
            <person name="Verbruggen H."/>
        </authorList>
    </citation>
    <scope>NUCLEOTIDE SEQUENCE</scope>
    <source>
        <strain evidence="1">PD1151</strain>
    </source>
</reference>